<accession>A0A0W8DD73</accession>
<sequence length="486" mass="54228">MLQESLGGAGDSAASAKRAQAQAQKLLQLASVRPNALTLREYREGLEDMLACPELALRESLDFFQHELFPTMDQIASQCARLQILWIGVRLHRNYASHVPFDALVRELQCETGRLFTAIWNDDDEMEGATFDDGLLGGASAEDIPGSRERAGDANTVDAQMVLGDCITLLAELQPQTQPQFLQMCEKMIATLSASGSAPAITSQQYHVIENVMTLLSTPGNLTSEPETQMSKEIFDPRDIFLPRKHFHEHREISKDEQYREPVTVTGSSDPVSIRISHHHPLSGKEDVVTLDAVELSGAVCKDEHRREPCIQVDKTRNVAQWAAYVANVSRYTGSIELKLNVWEQVNTSILSDLLAPLENSNTFQELERVGTAWNMDRGVKNGIAEASSKDEEVDQAAGYVLTYDARLYGIDHDVTPASKDPVVDERNQSIWVECRSGGPCEDVRLVEITQDIDRLVRYKEYLGDRFTYDTGSCRVEVDTMHTLLL</sequence>
<dbReference type="EMBL" id="LNFP01000304">
    <property type="protein sequence ID" value="KUF94346.1"/>
    <property type="molecule type" value="Genomic_DNA"/>
</dbReference>
<protein>
    <submittedName>
        <fullName evidence="2">Uncharacterized protein</fullName>
    </submittedName>
</protein>
<evidence type="ECO:0000313" key="2">
    <source>
        <dbReference type="EMBL" id="KUF94346.1"/>
    </source>
</evidence>
<evidence type="ECO:0000256" key="1">
    <source>
        <dbReference type="SAM" id="MobiDB-lite"/>
    </source>
</evidence>
<organism evidence="2 3">
    <name type="scientific">Phytophthora nicotianae</name>
    <name type="common">Potato buckeye rot agent</name>
    <name type="synonym">Phytophthora parasitica</name>
    <dbReference type="NCBI Taxonomy" id="4792"/>
    <lineage>
        <taxon>Eukaryota</taxon>
        <taxon>Sar</taxon>
        <taxon>Stramenopiles</taxon>
        <taxon>Oomycota</taxon>
        <taxon>Peronosporomycetes</taxon>
        <taxon>Peronosporales</taxon>
        <taxon>Peronosporaceae</taxon>
        <taxon>Phytophthora</taxon>
    </lineage>
</organism>
<gene>
    <name evidence="2" type="ORF">AM588_10004587</name>
</gene>
<feature type="compositionally biased region" description="Basic and acidic residues" evidence="1">
    <location>
        <begin position="251"/>
        <end position="260"/>
    </location>
</feature>
<dbReference type="Proteomes" id="UP000054636">
    <property type="component" value="Unassembled WGS sequence"/>
</dbReference>
<comment type="caution">
    <text evidence="2">The sequence shown here is derived from an EMBL/GenBank/DDBJ whole genome shotgun (WGS) entry which is preliminary data.</text>
</comment>
<feature type="region of interest" description="Disordered" evidence="1">
    <location>
        <begin position="251"/>
        <end position="272"/>
    </location>
</feature>
<evidence type="ECO:0000313" key="3">
    <source>
        <dbReference type="Proteomes" id="UP000054636"/>
    </source>
</evidence>
<reference evidence="2 3" key="1">
    <citation type="submission" date="2015-11" db="EMBL/GenBank/DDBJ databases">
        <title>Genomes and virulence difference between two physiological races of Phytophthora nicotianae.</title>
        <authorList>
            <person name="Liu H."/>
            <person name="Ma X."/>
            <person name="Yu H."/>
            <person name="Fang D."/>
            <person name="Li Y."/>
            <person name="Wang X."/>
            <person name="Wang W."/>
            <person name="Dong Y."/>
            <person name="Xiao B."/>
        </authorList>
    </citation>
    <scope>NUCLEOTIDE SEQUENCE [LARGE SCALE GENOMIC DNA]</scope>
    <source>
        <strain evidence="3">race 1</strain>
    </source>
</reference>
<name>A0A0W8DD73_PHYNI</name>
<proteinExistence type="predicted"/>
<dbReference type="AlphaFoldDB" id="A0A0W8DD73"/>